<dbReference type="PANTHER" id="PTHR42695">
    <property type="entry name" value="GLUTAMINE AMIDOTRANSFERASE YLR126C-RELATED"/>
    <property type="match status" value="1"/>
</dbReference>
<dbReference type="EC" id="3.4.-.-" evidence="2"/>
<gene>
    <name evidence="2" type="ORF">QSG27_08025</name>
</gene>
<dbReference type="InterPro" id="IPR044992">
    <property type="entry name" value="ChyE-like"/>
</dbReference>
<dbReference type="Gene3D" id="3.40.50.880">
    <property type="match status" value="1"/>
</dbReference>
<organism evidence="2 3">
    <name type="scientific">Azospirillum isscasi</name>
    <dbReference type="NCBI Taxonomy" id="3053926"/>
    <lineage>
        <taxon>Bacteria</taxon>
        <taxon>Pseudomonadati</taxon>
        <taxon>Pseudomonadota</taxon>
        <taxon>Alphaproteobacteria</taxon>
        <taxon>Rhodospirillales</taxon>
        <taxon>Azospirillaceae</taxon>
        <taxon>Azospirillum</taxon>
    </lineage>
</organism>
<proteinExistence type="predicted"/>
<evidence type="ECO:0000259" key="1">
    <source>
        <dbReference type="Pfam" id="PF00117"/>
    </source>
</evidence>
<keyword evidence="3" id="KW-1185">Reference proteome</keyword>
<reference evidence="2 3" key="1">
    <citation type="submission" date="2023-06" db="EMBL/GenBank/DDBJ databases">
        <title>Azospirillum isscasensis sp.nov, a bacterium isolated from rhizosphere soil of rice.</title>
        <authorList>
            <person name="Wang H."/>
        </authorList>
    </citation>
    <scope>NUCLEOTIDE SEQUENCE [LARGE SCALE GENOMIC DNA]</scope>
    <source>
        <strain evidence="2 3">C340-1</strain>
    </source>
</reference>
<dbReference type="Proteomes" id="UP001227317">
    <property type="component" value="Unassembled WGS sequence"/>
</dbReference>
<protein>
    <submittedName>
        <fullName evidence="2">Type 1 glutamine amidotransferase</fullName>
        <ecNumber evidence="2">3.4.-.-</ecNumber>
    </submittedName>
</protein>
<dbReference type="PANTHER" id="PTHR42695:SF5">
    <property type="entry name" value="GLUTAMINE AMIDOTRANSFERASE YLR126C-RELATED"/>
    <property type="match status" value="1"/>
</dbReference>
<keyword evidence="2" id="KW-0315">Glutamine amidotransferase</keyword>
<keyword evidence="2" id="KW-0378">Hydrolase</keyword>
<dbReference type="PROSITE" id="PS51273">
    <property type="entry name" value="GATASE_TYPE_1"/>
    <property type="match status" value="1"/>
</dbReference>
<dbReference type="EMBL" id="JAUJFI010000026">
    <property type="protein sequence ID" value="MDQ2102633.1"/>
    <property type="molecule type" value="Genomic_DNA"/>
</dbReference>
<dbReference type="InterPro" id="IPR017926">
    <property type="entry name" value="GATASE"/>
</dbReference>
<dbReference type="SUPFAM" id="SSF52317">
    <property type="entry name" value="Class I glutamine amidotransferase-like"/>
    <property type="match status" value="1"/>
</dbReference>
<sequence length="255" mass="27366">MNGGTPFSLHRSIGRGRPMRILVVQNNRNAPAGIVGEALADFGAALVTVAADEGEALPAAPEGYHGLLVLGGPQDAWNDAQGPHFPQVMDLIRAFAAQEHPVMGICLGAQLAARAFGARVYRHSVAEIGVGAVRLSDAAADDPLLGGLAPELHMVQWHYDTFEFPEGAVPLARSEACERQAFRLGRNLYAFQFHPEANAAIVRGWAEKFGVESRERDRGVLDGLDAALERHLPAAGTAARTISRRWLDLVIERAA</sequence>
<accession>A0ABU0WEK8</accession>
<name>A0ABU0WEK8_9PROT</name>
<dbReference type="CDD" id="cd01741">
    <property type="entry name" value="GATase1_1"/>
    <property type="match status" value="1"/>
</dbReference>
<evidence type="ECO:0000313" key="2">
    <source>
        <dbReference type="EMBL" id="MDQ2102633.1"/>
    </source>
</evidence>
<feature type="domain" description="Glutamine amidotransferase" evidence="1">
    <location>
        <begin position="40"/>
        <end position="198"/>
    </location>
</feature>
<evidence type="ECO:0000313" key="3">
    <source>
        <dbReference type="Proteomes" id="UP001227317"/>
    </source>
</evidence>
<dbReference type="Pfam" id="PF00117">
    <property type="entry name" value="GATase"/>
    <property type="match status" value="1"/>
</dbReference>
<dbReference type="InterPro" id="IPR029062">
    <property type="entry name" value="Class_I_gatase-like"/>
</dbReference>
<dbReference type="RefSeq" id="WP_306704924.1">
    <property type="nucleotide sequence ID" value="NZ_JAUJFI010000026.1"/>
</dbReference>
<dbReference type="GO" id="GO:0016787">
    <property type="term" value="F:hydrolase activity"/>
    <property type="evidence" value="ECO:0007669"/>
    <property type="project" value="UniProtKB-KW"/>
</dbReference>
<comment type="caution">
    <text evidence="2">The sequence shown here is derived from an EMBL/GenBank/DDBJ whole genome shotgun (WGS) entry which is preliminary data.</text>
</comment>